<evidence type="ECO:0000313" key="2">
    <source>
        <dbReference type="EMBL" id="CUS40745.1"/>
    </source>
</evidence>
<sequence>MKKIIFPLSVLALAIHASNTIAMKALDDSQMSTVSGQSGITLNTSTESIVASQISYEEDGVALQLNDFSLTGVNGANFDSSSVIDIDADGRLTIDSVSGARELSVSSIGLSGSNKSFMGIEGRYDYTSKFHITGNGDGTYDLSGSELDMHFDRLNFTDDGLAWILDDYTFSVIVNYGHLMFDNDTMTIDMGTESNRGLHLGYSVGAVGMSLDANNPIGFDDPLANTFGAVSFNLDAYGTFKIKAGGKTGEGITFIPGLTLVNDDDNDGLVGNETPAFMYTDDGFIMLAKDFTGTFSSVSGFSLDLESDAESPYMAIRFSDFDFAYSLNDLVLGGTQADYDNGLSQTLGSFKGEFHFRDDLVNNRLNYLYFRPGGAVGNDGITADVSWNIVSDPFVTVFKPNGDVDYNKPGALNTYLAMNDNGNYVYFNGFNSYGIGRVTMDMTSYAANPGTGGLYGATGLYSDNYDGNFDGLRIGFEDLQGSYSFAGVTVGRSEEEALDAPLMGGTELLLALEIFPSYDFKMNGNLTIAAGNINTGGQGITLNTDLYISEANAALTVNEEGRGVWLTGTTYDIHMRDATLDVTDNGLTINKGLAWSTISVGDIKFGDKVNGKSLGSFELSRLENGTTISVASGGAGQVCIGGSGATAAACGADGGRFEDRGDQGLTVKVRAIFVKDDGTDPRYAGKGNSFSWTQPNGTTLVLNNFSTNDGTGNPNQNDYGFNVDLAIDVAETVVLDDLGNEVLTAAGERPLGFAVFGRVHFKQLNIDGLTLAATPTSTPQTLIQGIVIQNADIQANLTATPIR</sequence>
<organism evidence="2">
    <name type="scientific">hydrothermal vent metagenome</name>
    <dbReference type="NCBI Taxonomy" id="652676"/>
    <lineage>
        <taxon>unclassified sequences</taxon>
        <taxon>metagenomes</taxon>
        <taxon>ecological metagenomes</taxon>
    </lineage>
</organism>
<dbReference type="AlphaFoldDB" id="A0A160T9B0"/>
<proteinExistence type="predicted"/>
<evidence type="ECO:0000259" key="1">
    <source>
        <dbReference type="Pfam" id="PF19657"/>
    </source>
</evidence>
<gene>
    <name evidence="2" type="ORF">MGWOODY_Tha2121</name>
</gene>
<reference evidence="2" key="1">
    <citation type="submission" date="2015-10" db="EMBL/GenBank/DDBJ databases">
        <authorList>
            <person name="Gilbert D.G."/>
        </authorList>
    </citation>
    <scope>NUCLEOTIDE SEQUENCE</scope>
</reference>
<accession>A0A160T9B0</accession>
<feature type="domain" description="DUF6160" evidence="1">
    <location>
        <begin position="9"/>
        <end position="85"/>
    </location>
</feature>
<name>A0A160T9B0_9ZZZZ</name>
<dbReference type="Pfam" id="PF19657">
    <property type="entry name" value="DUF6160"/>
    <property type="match status" value="1"/>
</dbReference>
<dbReference type="InterPro" id="IPR046158">
    <property type="entry name" value="DUF6160"/>
</dbReference>
<protein>
    <recommendedName>
        <fullName evidence="1">DUF6160 domain-containing protein</fullName>
    </recommendedName>
</protein>
<dbReference type="EMBL" id="CZQC01000023">
    <property type="protein sequence ID" value="CUS40745.1"/>
    <property type="molecule type" value="Genomic_DNA"/>
</dbReference>